<evidence type="ECO:0000313" key="5">
    <source>
        <dbReference type="Proteomes" id="UP001501326"/>
    </source>
</evidence>
<proteinExistence type="predicted"/>
<reference evidence="5" key="1">
    <citation type="journal article" date="2019" name="Int. J. Syst. Evol. Microbiol.">
        <title>The Global Catalogue of Microorganisms (GCM) 10K type strain sequencing project: providing services to taxonomists for standard genome sequencing and annotation.</title>
        <authorList>
            <consortium name="The Broad Institute Genomics Platform"/>
            <consortium name="The Broad Institute Genome Sequencing Center for Infectious Disease"/>
            <person name="Wu L."/>
            <person name="Ma J."/>
        </authorList>
    </citation>
    <scope>NUCLEOTIDE SEQUENCE [LARGE SCALE GENOMIC DNA]</scope>
    <source>
        <strain evidence="5">JCM 16378</strain>
    </source>
</reference>
<dbReference type="InterPro" id="IPR029052">
    <property type="entry name" value="Metallo-depent_PP-like"/>
</dbReference>
<evidence type="ECO:0000256" key="2">
    <source>
        <dbReference type="SAM" id="SignalP"/>
    </source>
</evidence>
<feature type="signal peptide" evidence="2">
    <location>
        <begin position="1"/>
        <end position="42"/>
    </location>
</feature>
<dbReference type="SUPFAM" id="SSF56300">
    <property type="entry name" value="Metallo-dependent phosphatases"/>
    <property type="match status" value="1"/>
</dbReference>
<feature type="compositionally biased region" description="Low complexity" evidence="1">
    <location>
        <begin position="9"/>
        <end position="22"/>
    </location>
</feature>
<evidence type="ECO:0000259" key="3">
    <source>
        <dbReference type="Pfam" id="PF00149"/>
    </source>
</evidence>
<name>A0ABP6H4Y4_9MICO</name>
<sequence length="364" mass="39361">MFTGIGKNSPVPSDRSSPVPSTSRRPLVFAACLALLAGSLVAASPATARAEAPGQAKPGHETFAVIGDVPYGADQVARFPGWIDQINADPQVGFVFHVGDIKNGSTRCDDAYYRMIRTQFERFADPLVYTPGDNEWTDCHRANNGGYDPLERLAFDRSVFFDRPGTTLGAPARVSVPDAAYPENVQLRRAGVSFATLHVVGSNNDLAPWTGLGQTAATPAQVAEERGRMAASIALLRQTFAQATQRHDRAVVVLQQADMFDPTYTPAPTDISAFRPLVQALAEETNRFRGDVYLVNGDSHIYNSDRPLAPGSVWLERYGVTSPAPALERITVDGSDNNKDWLKVTVNRPGAASTLGWTRVPYSG</sequence>
<evidence type="ECO:0000256" key="1">
    <source>
        <dbReference type="SAM" id="MobiDB-lite"/>
    </source>
</evidence>
<protein>
    <recommendedName>
        <fullName evidence="3">Calcineurin-like phosphoesterase domain-containing protein</fullName>
    </recommendedName>
</protein>
<comment type="caution">
    <text evidence="4">The sequence shown here is derived from an EMBL/GenBank/DDBJ whole genome shotgun (WGS) entry which is preliminary data.</text>
</comment>
<gene>
    <name evidence="4" type="ORF">GCM10009867_18880</name>
</gene>
<evidence type="ECO:0000313" key="4">
    <source>
        <dbReference type="EMBL" id="GAA2735774.1"/>
    </source>
</evidence>
<keyword evidence="5" id="KW-1185">Reference proteome</keyword>
<dbReference type="Proteomes" id="UP001501326">
    <property type="component" value="Unassembled WGS sequence"/>
</dbReference>
<dbReference type="InterPro" id="IPR004843">
    <property type="entry name" value="Calcineurin-like_PHP"/>
</dbReference>
<keyword evidence="2" id="KW-0732">Signal</keyword>
<feature type="region of interest" description="Disordered" evidence="1">
    <location>
        <begin position="1"/>
        <end position="22"/>
    </location>
</feature>
<feature type="chain" id="PRO_5045871681" description="Calcineurin-like phosphoesterase domain-containing protein" evidence="2">
    <location>
        <begin position="43"/>
        <end position="364"/>
    </location>
</feature>
<feature type="domain" description="Calcineurin-like phosphoesterase" evidence="3">
    <location>
        <begin position="62"/>
        <end position="148"/>
    </location>
</feature>
<dbReference type="EMBL" id="BAAARN010000001">
    <property type="protein sequence ID" value="GAA2735774.1"/>
    <property type="molecule type" value="Genomic_DNA"/>
</dbReference>
<accession>A0ABP6H4Y4</accession>
<dbReference type="Pfam" id="PF00149">
    <property type="entry name" value="Metallophos"/>
    <property type="match status" value="1"/>
</dbReference>
<organism evidence="4 5">
    <name type="scientific">Pedococcus aerophilus</name>
    <dbReference type="NCBI Taxonomy" id="436356"/>
    <lineage>
        <taxon>Bacteria</taxon>
        <taxon>Bacillati</taxon>
        <taxon>Actinomycetota</taxon>
        <taxon>Actinomycetes</taxon>
        <taxon>Micrococcales</taxon>
        <taxon>Intrasporangiaceae</taxon>
        <taxon>Pedococcus</taxon>
    </lineage>
</organism>